<protein>
    <submittedName>
        <fullName evidence="1">Uncharacterized protein</fullName>
    </submittedName>
</protein>
<reference evidence="1" key="2">
    <citation type="submission" date="2022-06" db="UniProtKB">
        <authorList>
            <consortium name="EnsemblMetazoa"/>
        </authorList>
    </citation>
    <scope>IDENTIFICATION</scope>
    <source>
        <strain evidence="1">PS312</strain>
    </source>
</reference>
<reference evidence="2" key="1">
    <citation type="journal article" date="2008" name="Nat. Genet.">
        <title>The Pristionchus pacificus genome provides a unique perspective on nematode lifestyle and parasitism.</title>
        <authorList>
            <person name="Dieterich C."/>
            <person name="Clifton S.W."/>
            <person name="Schuster L.N."/>
            <person name="Chinwalla A."/>
            <person name="Delehaunty K."/>
            <person name="Dinkelacker I."/>
            <person name="Fulton L."/>
            <person name="Fulton R."/>
            <person name="Godfrey J."/>
            <person name="Minx P."/>
            <person name="Mitreva M."/>
            <person name="Roeseler W."/>
            <person name="Tian H."/>
            <person name="Witte H."/>
            <person name="Yang S.P."/>
            <person name="Wilson R.K."/>
            <person name="Sommer R.J."/>
        </authorList>
    </citation>
    <scope>NUCLEOTIDE SEQUENCE [LARGE SCALE GENOMIC DNA]</scope>
    <source>
        <strain evidence="2">PS312</strain>
    </source>
</reference>
<keyword evidence="2" id="KW-1185">Reference proteome</keyword>
<accession>A0A2A6BN63</accession>
<evidence type="ECO:0000313" key="2">
    <source>
        <dbReference type="Proteomes" id="UP000005239"/>
    </source>
</evidence>
<dbReference type="AlphaFoldDB" id="A0A2A6BN63"/>
<accession>A0A8R1YLN5</accession>
<organism evidence="1 2">
    <name type="scientific">Pristionchus pacificus</name>
    <name type="common">Parasitic nematode worm</name>
    <dbReference type="NCBI Taxonomy" id="54126"/>
    <lineage>
        <taxon>Eukaryota</taxon>
        <taxon>Metazoa</taxon>
        <taxon>Ecdysozoa</taxon>
        <taxon>Nematoda</taxon>
        <taxon>Chromadorea</taxon>
        <taxon>Rhabditida</taxon>
        <taxon>Rhabditina</taxon>
        <taxon>Diplogasteromorpha</taxon>
        <taxon>Diplogasteroidea</taxon>
        <taxon>Neodiplogasteridae</taxon>
        <taxon>Pristionchus</taxon>
    </lineage>
</organism>
<dbReference type="EnsemblMetazoa" id="PPA26084.1">
    <property type="protein sequence ID" value="PPA26084.1"/>
    <property type="gene ID" value="WBGene00115638"/>
</dbReference>
<dbReference type="Proteomes" id="UP000005239">
    <property type="component" value="Unassembled WGS sequence"/>
</dbReference>
<sequence>MFSPAIHRIFAAKSISDSVNALIAAMDGLTISVEEKKNDNGFFLLEPLSSLGLGETTAARKIPYFAPLFSRESVRTLELQEETVPAPVTHTPGPVTDEDVFVYSKCGCGWKGWVQINLPDDDDDL</sequence>
<gene>
    <name evidence="1" type="primary">WBGene00115638</name>
</gene>
<evidence type="ECO:0000313" key="1">
    <source>
        <dbReference type="EnsemblMetazoa" id="PPA26084.1"/>
    </source>
</evidence>
<proteinExistence type="predicted"/>
<name>A0A2A6BN63_PRIPA</name>